<reference evidence="8" key="1">
    <citation type="submission" date="2016-09" db="EMBL/GenBank/DDBJ databases">
        <authorList>
            <person name="Greninger A.L."/>
            <person name="Jerome K.R."/>
            <person name="Mcnair B."/>
            <person name="Wallis C."/>
            <person name="Fang F."/>
        </authorList>
    </citation>
    <scope>NUCLEOTIDE SEQUENCE [LARGE SCALE GENOMIC DNA]</scope>
    <source>
        <strain evidence="8">M7</strain>
    </source>
</reference>
<dbReference type="SUPFAM" id="SSF53335">
    <property type="entry name" value="S-adenosyl-L-methionine-dependent methyltransferases"/>
    <property type="match status" value="1"/>
</dbReference>
<dbReference type="InterPro" id="IPR011610">
    <property type="entry name" value="SAM_mthyl_Trfase_ML2640-like"/>
</dbReference>
<comment type="similarity">
    <text evidence="2 6">Belongs to the UPF0677 family.</text>
</comment>
<evidence type="ECO:0000256" key="6">
    <source>
        <dbReference type="RuleBase" id="RU362030"/>
    </source>
</evidence>
<evidence type="ECO:0000256" key="5">
    <source>
        <dbReference type="ARBA" id="ARBA00022691"/>
    </source>
</evidence>
<evidence type="ECO:0000256" key="2">
    <source>
        <dbReference type="ARBA" id="ARBA00008138"/>
    </source>
</evidence>
<keyword evidence="8" id="KW-1185">Reference proteome</keyword>
<evidence type="ECO:0000256" key="1">
    <source>
        <dbReference type="ARBA" id="ARBA00003907"/>
    </source>
</evidence>
<dbReference type="EMBL" id="MIGZ01000020">
    <property type="protein sequence ID" value="ODQ95355.1"/>
    <property type="molecule type" value="Genomic_DNA"/>
</dbReference>
<dbReference type="PANTHER" id="PTHR43619:SF2">
    <property type="entry name" value="S-ADENOSYL-L-METHIONINE-DEPENDENT METHYLTRANSFERASES SUPERFAMILY PROTEIN"/>
    <property type="match status" value="1"/>
</dbReference>
<keyword evidence="5 6" id="KW-0949">S-adenosyl-L-methionine</keyword>
<keyword evidence="3 6" id="KW-0489">Methyltransferase</keyword>
<dbReference type="NCBIfam" id="TIGR00027">
    <property type="entry name" value="mthyl_TIGR00027"/>
    <property type="match status" value="1"/>
</dbReference>
<dbReference type="AlphaFoldDB" id="A0A1E3RZL2"/>
<dbReference type="Proteomes" id="UP000094243">
    <property type="component" value="Unassembled WGS sequence"/>
</dbReference>
<keyword evidence="4 7" id="KW-0808">Transferase</keyword>
<dbReference type="PANTHER" id="PTHR43619">
    <property type="entry name" value="S-ADENOSYL-L-METHIONINE-DEPENDENT METHYLTRANSFERASE YKTD-RELATED"/>
    <property type="match status" value="1"/>
</dbReference>
<dbReference type="Pfam" id="PF04072">
    <property type="entry name" value="LCM"/>
    <property type="match status" value="1"/>
</dbReference>
<dbReference type="EC" id="2.1.1.-" evidence="6"/>
<dbReference type="Gene3D" id="3.40.50.150">
    <property type="entry name" value="Vaccinia Virus protein VP39"/>
    <property type="match status" value="1"/>
</dbReference>
<dbReference type="InterPro" id="IPR029063">
    <property type="entry name" value="SAM-dependent_MTases_sf"/>
</dbReference>
<dbReference type="GO" id="GO:0008168">
    <property type="term" value="F:methyltransferase activity"/>
    <property type="evidence" value="ECO:0007669"/>
    <property type="project" value="UniProtKB-UniRule"/>
</dbReference>
<evidence type="ECO:0000313" key="7">
    <source>
        <dbReference type="EMBL" id="ODQ95355.1"/>
    </source>
</evidence>
<comment type="caution">
    <text evidence="7">The sequence shown here is derived from an EMBL/GenBank/DDBJ whole genome shotgun (WGS) entry which is preliminary data.</text>
</comment>
<protein>
    <recommendedName>
        <fullName evidence="6">S-adenosyl-L-methionine-dependent methyltransferase</fullName>
        <ecNumber evidence="6">2.1.1.-</ecNumber>
    </recommendedName>
</protein>
<sequence length="301" mass="33559">MARTEDDNWDVTESVGATALGVAWSRAQENASECPLFTDPHAQMFIDAALARGWQLPPAYMLERIRSITDYAASRTKWFDEFVIAAGANGIEQVVILAAGLDARAWRLPWVDETVVYEIDQPKVLAFKAETLRANDVQPAARYVQVAIDLRQDWPKALRDAGFDDTEPTAWTAEGLLPYLPAAGQDLLFERIHELSAAGSRIAVESFGAGFFDGDYLASRREQLRQLREESGADEEENVFDVEDLWYAEERTDVTEWLTGHGWEVTSTTAADLMDRYGRAGAAESAGTTPRTEFIDARRVC</sequence>
<dbReference type="InterPro" id="IPR007213">
    <property type="entry name" value="Ppm1/Ppm2/Tcmp"/>
</dbReference>
<accession>A0A1E3RZL2</accession>
<organism evidence="7 8">
    <name type="scientific">Mycolicibacterium holsaticum</name>
    <dbReference type="NCBI Taxonomy" id="152142"/>
    <lineage>
        <taxon>Bacteria</taxon>
        <taxon>Bacillati</taxon>
        <taxon>Actinomycetota</taxon>
        <taxon>Actinomycetes</taxon>
        <taxon>Mycobacteriales</taxon>
        <taxon>Mycobacteriaceae</taxon>
        <taxon>Mycolicibacterium</taxon>
    </lineage>
</organism>
<evidence type="ECO:0000313" key="8">
    <source>
        <dbReference type="Proteomes" id="UP000094243"/>
    </source>
</evidence>
<comment type="function">
    <text evidence="1 6">Exhibits S-adenosyl-L-methionine-dependent methyltransferase activity.</text>
</comment>
<proteinExistence type="inferred from homology"/>
<gene>
    <name evidence="7" type="ORF">BHQ17_05515</name>
</gene>
<dbReference type="GO" id="GO:0032259">
    <property type="term" value="P:methylation"/>
    <property type="evidence" value="ECO:0007669"/>
    <property type="project" value="UniProtKB-KW"/>
</dbReference>
<name>A0A1E3RZL2_9MYCO</name>
<dbReference type="RefSeq" id="WP_069404221.1">
    <property type="nucleotide sequence ID" value="NZ_MIGZ01000020.1"/>
</dbReference>
<evidence type="ECO:0000256" key="4">
    <source>
        <dbReference type="ARBA" id="ARBA00022679"/>
    </source>
</evidence>
<evidence type="ECO:0000256" key="3">
    <source>
        <dbReference type="ARBA" id="ARBA00022603"/>
    </source>
</evidence>
<dbReference type="OrthoDB" id="9806164at2"/>